<feature type="compositionally biased region" description="Acidic residues" evidence="14">
    <location>
        <begin position="107"/>
        <end position="133"/>
    </location>
</feature>
<comment type="cofactor">
    <cofactor evidence="1">
        <name>[4Fe-4S] cluster</name>
        <dbReference type="ChEBI" id="CHEBI:49883"/>
    </cofactor>
</comment>
<comment type="similarity">
    <text evidence="3">Belongs to the ferredoxin thioredoxin reductase beta subunit family.</text>
</comment>
<feature type="region of interest" description="Disordered" evidence="14">
    <location>
        <begin position="97"/>
        <end position="133"/>
    </location>
</feature>
<keyword evidence="6" id="KW-0479">Metal-binding</keyword>
<evidence type="ECO:0000256" key="11">
    <source>
        <dbReference type="ARBA" id="ARBA00026011"/>
    </source>
</evidence>
<evidence type="ECO:0000256" key="14">
    <source>
        <dbReference type="SAM" id="MobiDB-lite"/>
    </source>
</evidence>
<dbReference type="InterPro" id="IPR036644">
    <property type="entry name" value="FTR_bsu_sf"/>
</dbReference>
<keyword evidence="8" id="KW-0408">Iron</keyword>
<dbReference type="GO" id="GO:0051539">
    <property type="term" value="F:4 iron, 4 sulfur cluster binding"/>
    <property type="evidence" value="ECO:0007669"/>
    <property type="project" value="UniProtKB-KW"/>
</dbReference>
<comment type="function">
    <text evidence="2">Catalytic subunit of the ferredoxin-thioredoxin reductase (FTR), which catalyzes the two-electron reduction of thioredoxins by the electrons provided by reduced ferredoxin.</text>
</comment>
<dbReference type="PANTHER" id="PTHR35113">
    <property type="entry name" value="FERREDOXIN-THIOREDOXIN REDUCTASE CATALYTIC CHAIN, CHLOROPLASTIC"/>
    <property type="match status" value="1"/>
</dbReference>
<evidence type="ECO:0000313" key="15">
    <source>
        <dbReference type="EMBL" id="GMH66402.1"/>
    </source>
</evidence>
<dbReference type="FunFam" id="3.90.460.10:FF:000001">
    <property type="entry name" value="Ferredoxin-thioredoxin reductase, catalytic chain"/>
    <property type="match status" value="1"/>
</dbReference>
<keyword evidence="16" id="KW-1185">Reference proteome</keyword>
<reference evidence="16" key="1">
    <citation type="journal article" date="2023" name="Commun. Biol.">
        <title>Genome analysis of Parmales, the sister group of diatoms, reveals the evolutionary specialization of diatoms from phago-mixotrophs to photoautotrophs.</title>
        <authorList>
            <person name="Ban H."/>
            <person name="Sato S."/>
            <person name="Yoshikawa S."/>
            <person name="Yamada K."/>
            <person name="Nakamura Y."/>
            <person name="Ichinomiya M."/>
            <person name="Sato N."/>
            <person name="Blanc-Mathieu R."/>
            <person name="Endo H."/>
            <person name="Kuwata A."/>
            <person name="Ogata H."/>
        </authorList>
    </citation>
    <scope>NUCLEOTIDE SEQUENCE [LARGE SCALE GENOMIC DNA]</scope>
    <source>
        <strain evidence="16">NIES 3701</strain>
    </source>
</reference>
<protein>
    <recommendedName>
        <fullName evidence="4">ferredoxin:thioredoxin reductase</fullName>
        <ecNumber evidence="4">1.8.7.2</ecNumber>
    </recommendedName>
    <alternativeName>
        <fullName evidence="12">Ferredoxin-thioredoxin reductase subunit B</fullName>
    </alternativeName>
</protein>
<dbReference type="Gene3D" id="3.90.460.10">
    <property type="entry name" value="Ferredoxin thioredoxin reductase catalytic beta subunit"/>
    <property type="match status" value="1"/>
</dbReference>
<name>A0A9W7A5Z4_9STRA</name>
<dbReference type="GO" id="GO:0016730">
    <property type="term" value="F:oxidoreductase activity, acting on iron-sulfur proteins as donors"/>
    <property type="evidence" value="ECO:0007669"/>
    <property type="project" value="InterPro"/>
</dbReference>
<organism evidence="15 16">
    <name type="scientific">Triparma strigata</name>
    <dbReference type="NCBI Taxonomy" id="1606541"/>
    <lineage>
        <taxon>Eukaryota</taxon>
        <taxon>Sar</taxon>
        <taxon>Stramenopiles</taxon>
        <taxon>Ochrophyta</taxon>
        <taxon>Bolidophyceae</taxon>
        <taxon>Parmales</taxon>
        <taxon>Triparmaceae</taxon>
        <taxon>Triparma</taxon>
    </lineage>
</organism>
<evidence type="ECO:0000256" key="10">
    <source>
        <dbReference type="ARBA" id="ARBA00023157"/>
    </source>
</evidence>
<dbReference type="OrthoDB" id="1641at2759"/>
<proteinExistence type="inferred from homology"/>
<keyword evidence="5" id="KW-0004">4Fe-4S</keyword>
<evidence type="ECO:0000256" key="12">
    <source>
        <dbReference type="ARBA" id="ARBA00030295"/>
    </source>
</evidence>
<comment type="catalytic activity">
    <reaction evidence="13">
        <text>[thioredoxin]-disulfide + 2 reduced [2Fe-2S]-[ferredoxin] + 2 H(+) = [thioredoxin]-dithiol + 2 oxidized [2Fe-2S]-[ferredoxin]</text>
        <dbReference type="Rhea" id="RHEA:42336"/>
        <dbReference type="Rhea" id="RHEA-COMP:10000"/>
        <dbReference type="Rhea" id="RHEA-COMP:10001"/>
        <dbReference type="Rhea" id="RHEA-COMP:10698"/>
        <dbReference type="Rhea" id="RHEA-COMP:10700"/>
        <dbReference type="ChEBI" id="CHEBI:15378"/>
        <dbReference type="ChEBI" id="CHEBI:29950"/>
        <dbReference type="ChEBI" id="CHEBI:33737"/>
        <dbReference type="ChEBI" id="CHEBI:33738"/>
        <dbReference type="ChEBI" id="CHEBI:50058"/>
        <dbReference type="EC" id="1.8.7.2"/>
    </reaction>
</comment>
<evidence type="ECO:0000313" key="16">
    <source>
        <dbReference type="Proteomes" id="UP001165085"/>
    </source>
</evidence>
<accession>A0A9W7A5Z4</accession>
<evidence type="ECO:0000256" key="6">
    <source>
        <dbReference type="ARBA" id="ARBA00022723"/>
    </source>
</evidence>
<keyword evidence="7" id="KW-0560">Oxidoreductase</keyword>
<dbReference type="EC" id="1.8.7.2" evidence="4"/>
<evidence type="ECO:0000256" key="9">
    <source>
        <dbReference type="ARBA" id="ARBA00023014"/>
    </source>
</evidence>
<sequence>MTKFTNQYLKNTRTYVSSDPSVPSLVIKGLALHKLELGKPLCPCRYYDDKSLAAKEGYWNCPCVPMRETKTCHCKLFLTEDDWCRGESTSIDLETVKEEVERKEREEGEDVIFGDGEEDEDDDGGGFEFEFDE</sequence>
<dbReference type="Proteomes" id="UP001165085">
    <property type="component" value="Unassembled WGS sequence"/>
</dbReference>
<dbReference type="InterPro" id="IPR004209">
    <property type="entry name" value="FTR_bsu"/>
</dbReference>
<keyword evidence="10" id="KW-1015">Disulfide bond</keyword>
<evidence type="ECO:0000256" key="2">
    <source>
        <dbReference type="ARBA" id="ARBA00003945"/>
    </source>
</evidence>
<dbReference type="EMBL" id="BRXY01000108">
    <property type="protein sequence ID" value="GMH66402.1"/>
    <property type="molecule type" value="Genomic_DNA"/>
</dbReference>
<feature type="compositionally biased region" description="Basic and acidic residues" evidence="14">
    <location>
        <begin position="97"/>
        <end position="106"/>
    </location>
</feature>
<evidence type="ECO:0000256" key="8">
    <source>
        <dbReference type="ARBA" id="ARBA00023004"/>
    </source>
</evidence>
<dbReference type="GO" id="GO:0046872">
    <property type="term" value="F:metal ion binding"/>
    <property type="evidence" value="ECO:0007669"/>
    <property type="project" value="UniProtKB-KW"/>
</dbReference>
<dbReference type="PANTHER" id="PTHR35113:SF1">
    <property type="entry name" value="FERREDOXIN-THIOREDOXIN REDUCTASE CATALYTIC CHAIN, CHLOROPLASTIC"/>
    <property type="match status" value="1"/>
</dbReference>
<evidence type="ECO:0000256" key="4">
    <source>
        <dbReference type="ARBA" id="ARBA00012358"/>
    </source>
</evidence>
<dbReference type="SUPFAM" id="SSF57662">
    <property type="entry name" value="Ferredoxin thioredoxin reductase (FTR), catalytic beta chain"/>
    <property type="match status" value="1"/>
</dbReference>
<evidence type="ECO:0000256" key="3">
    <source>
        <dbReference type="ARBA" id="ARBA00007941"/>
    </source>
</evidence>
<evidence type="ECO:0000256" key="7">
    <source>
        <dbReference type="ARBA" id="ARBA00023002"/>
    </source>
</evidence>
<evidence type="ECO:0000256" key="13">
    <source>
        <dbReference type="ARBA" id="ARBA00048150"/>
    </source>
</evidence>
<keyword evidence="9" id="KW-0411">Iron-sulfur</keyword>
<comment type="subunit">
    <text evidence="11">Heterodimer of subunit A (variable subunit) and subunit B (catalytic subunit). Heterodimeric FTR forms a complex with ferredoxin and thioredoxin.</text>
</comment>
<comment type="caution">
    <text evidence="15">The sequence shown here is derived from an EMBL/GenBank/DDBJ whole genome shotgun (WGS) entry which is preliminary data.</text>
</comment>
<dbReference type="Pfam" id="PF02943">
    <property type="entry name" value="FeThRed_B"/>
    <property type="match status" value="1"/>
</dbReference>
<evidence type="ECO:0000256" key="1">
    <source>
        <dbReference type="ARBA" id="ARBA00001966"/>
    </source>
</evidence>
<gene>
    <name evidence="15" type="ORF">TrST_g2997</name>
</gene>
<dbReference type="AlphaFoldDB" id="A0A9W7A5Z4"/>
<evidence type="ECO:0000256" key="5">
    <source>
        <dbReference type="ARBA" id="ARBA00022485"/>
    </source>
</evidence>